<comment type="caution">
    <text evidence="2">The sequence shown here is derived from an EMBL/GenBank/DDBJ whole genome shotgun (WGS) entry which is preliminary data.</text>
</comment>
<evidence type="ECO:0000256" key="1">
    <source>
        <dbReference type="SAM" id="MobiDB-lite"/>
    </source>
</evidence>
<proteinExistence type="predicted"/>
<gene>
    <name evidence="2" type="ORF">BN946_scf184332.g3</name>
</gene>
<feature type="compositionally biased region" description="Polar residues" evidence="1">
    <location>
        <begin position="112"/>
        <end position="123"/>
    </location>
</feature>
<reference evidence="2" key="1">
    <citation type="submission" date="2014-01" db="EMBL/GenBank/DDBJ databases">
        <title>The genome of the white-rot fungus Pycnoporus cinnabarinus: a basidiomycete model with a versatile arsenal for lignocellulosic biomass breakdown.</title>
        <authorList>
            <person name="Levasseur A."/>
            <person name="Lomascolo A."/>
            <person name="Ruiz-Duenas F.J."/>
            <person name="Uzan E."/>
            <person name="Piumi F."/>
            <person name="Kues U."/>
            <person name="Ram A.F.J."/>
            <person name="Murat C."/>
            <person name="Haon M."/>
            <person name="Benoit I."/>
            <person name="Arfi Y."/>
            <person name="Chevret D."/>
            <person name="Drula E."/>
            <person name="Kwon M.J."/>
            <person name="Gouret P."/>
            <person name="Lesage-Meessen L."/>
            <person name="Lombard V."/>
            <person name="Mariette J."/>
            <person name="Noirot C."/>
            <person name="Park J."/>
            <person name="Patyshakuliyeva A."/>
            <person name="Wieneger R.A.B."/>
            <person name="Wosten H.A.B."/>
            <person name="Martin F."/>
            <person name="Coutinho P.M."/>
            <person name="de Vries R."/>
            <person name="Martinez A.T."/>
            <person name="Klopp C."/>
            <person name="Pontarotti P."/>
            <person name="Henrissat B."/>
            <person name="Record E."/>
        </authorList>
    </citation>
    <scope>NUCLEOTIDE SEQUENCE [LARGE SCALE GENOMIC DNA]</scope>
    <source>
        <strain evidence="2">BRFM137</strain>
    </source>
</reference>
<dbReference type="AlphaFoldDB" id="A0A060SUI4"/>
<dbReference type="OMA" id="WWPDRAN"/>
<name>A0A060SUI4_PYCCI</name>
<dbReference type="EMBL" id="CCBP010000341">
    <property type="protein sequence ID" value="CDO76133.1"/>
    <property type="molecule type" value="Genomic_DNA"/>
</dbReference>
<accession>A0A060SUI4</accession>
<keyword evidence="3" id="KW-1185">Reference proteome</keyword>
<dbReference type="HOGENOM" id="CLU_2016394_0_0_1"/>
<dbReference type="OrthoDB" id="3261578at2759"/>
<feature type="region of interest" description="Disordered" evidence="1">
    <location>
        <begin position="95"/>
        <end position="123"/>
    </location>
</feature>
<sequence length="123" mass="13424">MKKVPSLEYESSVQEISTAIWWPDRANDVGNSQKRVLHGEIQLSSSLKPSCSLGRFELSNSVTVYCPKAVAFQPDGEVGAALQRQQVIIGTAYAAGPRPRIHSPPGYDDASSAGQTSEFRLFR</sequence>
<evidence type="ECO:0000313" key="2">
    <source>
        <dbReference type="EMBL" id="CDO76133.1"/>
    </source>
</evidence>
<dbReference type="Proteomes" id="UP000029665">
    <property type="component" value="Unassembled WGS sequence"/>
</dbReference>
<organism evidence="2 3">
    <name type="scientific">Pycnoporus cinnabarinus</name>
    <name type="common">Cinnabar-red polypore</name>
    <name type="synonym">Trametes cinnabarina</name>
    <dbReference type="NCBI Taxonomy" id="5643"/>
    <lineage>
        <taxon>Eukaryota</taxon>
        <taxon>Fungi</taxon>
        <taxon>Dikarya</taxon>
        <taxon>Basidiomycota</taxon>
        <taxon>Agaricomycotina</taxon>
        <taxon>Agaricomycetes</taxon>
        <taxon>Polyporales</taxon>
        <taxon>Polyporaceae</taxon>
        <taxon>Trametes</taxon>
    </lineage>
</organism>
<evidence type="ECO:0000313" key="3">
    <source>
        <dbReference type="Proteomes" id="UP000029665"/>
    </source>
</evidence>
<protein>
    <submittedName>
        <fullName evidence="2">Uncharacterized protein</fullName>
    </submittedName>
</protein>